<keyword evidence="2" id="KW-0472">Membrane</keyword>
<dbReference type="EMBL" id="HF935720">
    <property type="protein sequence ID" value="CCX12548.1"/>
    <property type="molecule type" value="Genomic_DNA"/>
</dbReference>
<accession>U4LJB8</accession>
<feature type="compositionally biased region" description="Polar residues" evidence="1">
    <location>
        <begin position="767"/>
        <end position="779"/>
    </location>
</feature>
<dbReference type="eggNOG" id="ENOG502RU3A">
    <property type="taxonomic scope" value="Eukaryota"/>
</dbReference>
<evidence type="ECO:0000313" key="3">
    <source>
        <dbReference type="EMBL" id="CCX12548.1"/>
    </source>
</evidence>
<evidence type="ECO:0000256" key="1">
    <source>
        <dbReference type="SAM" id="MobiDB-lite"/>
    </source>
</evidence>
<feature type="compositionally biased region" description="Basic residues" evidence="1">
    <location>
        <begin position="478"/>
        <end position="499"/>
    </location>
</feature>
<feature type="region of interest" description="Disordered" evidence="1">
    <location>
        <begin position="28"/>
        <end position="189"/>
    </location>
</feature>
<feature type="compositionally biased region" description="Basic and acidic residues" evidence="1">
    <location>
        <begin position="673"/>
        <end position="689"/>
    </location>
</feature>
<feature type="compositionally biased region" description="Low complexity" evidence="1">
    <location>
        <begin position="737"/>
        <end position="755"/>
    </location>
</feature>
<feature type="transmembrane region" description="Helical" evidence="2">
    <location>
        <begin position="987"/>
        <end position="1008"/>
    </location>
</feature>
<dbReference type="STRING" id="1076935.U4LJB8"/>
<dbReference type="PANTHER" id="PTHR38426:SF1">
    <property type="entry name" value="MAINTENANCE OF TELOMERE CAPPING PROTEIN 4"/>
    <property type="match status" value="1"/>
</dbReference>
<name>U4LJB8_PYROM</name>
<gene>
    <name evidence="3" type="ORF">PCON_12142</name>
</gene>
<feature type="region of interest" description="Disordered" evidence="1">
    <location>
        <begin position="375"/>
        <end position="539"/>
    </location>
</feature>
<keyword evidence="4" id="KW-1185">Reference proteome</keyword>
<feature type="transmembrane region" description="Helical" evidence="2">
    <location>
        <begin position="1014"/>
        <end position="1032"/>
    </location>
</feature>
<protein>
    <submittedName>
        <fullName evidence="3">Uncharacterized protein</fullName>
    </submittedName>
</protein>
<keyword evidence="2" id="KW-0812">Transmembrane</keyword>
<dbReference type="OrthoDB" id="5402622at2759"/>
<proteinExistence type="predicted"/>
<evidence type="ECO:0000256" key="2">
    <source>
        <dbReference type="SAM" id="Phobius"/>
    </source>
</evidence>
<dbReference type="Proteomes" id="UP000018144">
    <property type="component" value="Unassembled WGS sequence"/>
</dbReference>
<dbReference type="AlphaFoldDB" id="U4LJB8"/>
<feature type="compositionally biased region" description="Basic and acidic residues" evidence="1">
    <location>
        <begin position="500"/>
        <end position="513"/>
    </location>
</feature>
<feature type="compositionally biased region" description="Polar residues" evidence="1">
    <location>
        <begin position="693"/>
        <end position="707"/>
    </location>
</feature>
<feature type="compositionally biased region" description="Low complexity" evidence="1">
    <location>
        <begin position="446"/>
        <end position="456"/>
    </location>
</feature>
<feature type="compositionally biased region" description="Low complexity" evidence="1">
    <location>
        <begin position="58"/>
        <end position="97"/>
    </location>
</feature>
<feature type="compositionally biased region" description="Basic residues" evidence="1">
    <location>
        <begin position="420"/>
        <end position="430"/>
    </location>
</feature>
<sequence length="1034" mass="115831">MSEAQTRPNNPDKTSNRLSISLASIRSQHLVVPGSSADPPHPPPNPPRPRRATAGGFLLDSTSSLRSLARSTSLRSRNVSGSTATTATAVGPASGTSEADDDPAAMVDLVLQQSAQRKDTRPTSQGKSIHAPPSRHTQSSGGSGSKRFSSSFLMGGMGRAHTSAGTKESSSKKFLSPVEPPSTPGRPVFPGHLSPQLPWGGTQQPEGFQHQMKKRWSLGKDQLKELQQTYKFSEATMQRTIKAKQALELSAHFRTLLEIEATGMQGTGKSKEKELPERFYEYNPLRVIRNRRLRNRKKIMLDVSPWENPGEVHEWVMEVEESMRPPGKDTAGGLPLPPAGTGKKLKRPKMDWIIPPEEMLADYYWMRCEEYKRDEMEGKKKKRRSLQSVDSEKPRMSLDVPSHDLSFTTMASEEHDIPKRSRTTRRRKGYQKYEEEEPGYESTATSSSDSGGSSDDYMNHGSSSSEDDNPNPNESPNHHRRRRKIKRLIARHGTKKLKKQQLEQEEKRRKQEAEMYWVKSESEGDMQPTPVPHANYEQPEYRKSFELEDGWESAATGRSPIKPSHPFFTMHHGGSRSSFEFDGGFNGGLGISGLAAADNAVPSIAISFSPPRVHSANADERDDDIREFRAKNFFNKRRDGTKAEESGRESLDIDRAYTRPEKDRSSKIGRVKSRVDKLRNEVAKVEDLVPWKNRSNAPSPTASIHTASDSEDNRMLSLSFSREGTMSASEREDLKSPIKPSSAKKPSPSKPSKSSKPPHRPGHRSRYSTGTIPFTSRVSFDSEREASPDRRSSRLRETTIRSHSPIGAVDISSVSRNPDKDKHHPTHQIITHLDPPQHFSDAPEEPCKATPPLSPSLINHRIELKRERARLLSSGIVARQLAARGLDRNKCFTVFNTATNQLDSLLSTYDKRQSLFITQTAPAYHARIAAVSSNVQDHLTPLVRGVADEADELSITVTTELTLEVKKLQEEIFKLARKRRNRGKMRLLVRIMSMVVEWAVRVVLWGVWCVVLGMRVVRTVVGVVVSVGRWVLWL</sequence>
<feature type="compositionally biased region" description="Low complexity" evidence="1">
    <location>
        <begin position="331"/>
        <end position="342"/>
    </location>
</feature>
<dbReference type="InterPro" id="IPR038769">
    <property type="entry name" value="MTC4"/>
</dbReference>
<feature type="compositionally biased region" description="Basic and acidic residues" evidence="1">
    <location>
        <begin position="633"/>
        <end position="666"/>
    </location>
</feature>
<reference evidence="3 4" key="1">
    <citation type="journal article" date="2013" name="PLoS Genet.">
        <title>The genome and development-dependent transcriptomes of Pyronema confluens: a window into fungal evolution.</title>
        <authorList>
            <person name="Traeger S."/>
            <person name="Altegoer F."/>
            <person name="Freitag M."/>
            <person name="Gabaldon T."/>
            <person name="Kempken F."/>
            <person name="Kumar A."/>
            <person name="Marcet-Houben M."/>
            <person name="Poggeler S."/>
            <person name="Stajich J.E."/>
            <person name="Nowrousian M."/>
        </authorList>
    </citation>
    <scope>NUCLEOTIDE SEQUENCE [LARGE SCALE GENOMIC DNA]</scope>
    <source>
        <strain evidence="4">CBS 100304</strain>
        <tissue evidence="3">Vegetative mycelium</tissue>
    </source>
</reference>
<evidence type="ECO:0000313" key="4">
    <source>
        <dbReference type="Proteomes" id="UP000018144"/>
    </source>
</evidence>
<feature type="region of interest" description="Disordered" evidence="1">
    <location>
        <begin position="323"/>
        <end position="345"/>
    </location>
</feature>
<dbReference type="OMA" id="RRPRMDW"/>
<feature type="region of interest" description="Disordered" evidence="1">
    <location>
        <begin position="633"/>
        <end position="825"/>
    </location>
</feature>
<feature type="compositionally biased region" description="Basic residues" evidence="1">
    <location>
        <begin position="756"/>
        <end position="766"/>
    </location>
</feature>
<keyword evidence="2" id="KW-1133">Transmembrane helix</keyword>
<dbReference type="PANTHER" id="PTHR38426">
    <property type="entry name" value="MAINTENANCE OF TELOMERE CAPPING PROTEIN 4"/>
    <property type="match status" value="1"/>
</dbReference>
<feature type="compositionally biased region" description="Polar residues" evidence="1">
    <location>
        <begin position="716"/>
        <end position="728"/>
    </location>
</feature>
<feature type="compositionally biased region" description="Basic and acidic residues" evidence="1">
    <location>
        <begin position="780"/>
        <end position="800"/>
    </location>
</feature>
<organism evidence="3 4">
    <name type="scientific">Pyronema omphalodes (strain CBS 100304)</name>
    <name type="common">Pyronema confluens</name>
    <dbReference type="NCBI Taxonomy" id="1076935"/>
    <lineage>
        <taxon>Eukaryota</taxon>
        <taxon>Fungi</taxon>
        <taxon>Dikarya</taxon>
        <taxon>Ascomycota</taxon>
        <taxon>Pezizomycotina</taxon>
        <taxon>Pezizomycetes</taxon>
        <taxon>Pezizales</taxon>
        <taxon>Pyronemataceae</taxon>
        <taxon>Pyronema</taxon>
    </lineage>
</organism>